<protein>
    <recommendedName>
        <fullName evidence="3">Lipoprotein</fullName>
    </recommendedName>
</protein>
<dbReference type="Proteomes" id="UP001560296">
    <property type="component" value="Unassembled WGS sequence"/>
</dbReference>
<name>A0ABV3YXZ5_9PSED</name>
<comment type="caution">
    <text evidence="1">The sequence shown here is derived from an EMBL/GenBank/DDBJ whole genome shotgun (WGS) entry which is preliminary data.</text>
</comment>
<gene>
    <name evidence="1" type="ORF">AB5S05_18175</name>
</gene>
<evidence type="ECO:0008006" key="3">
    <source>
        <dbReference type="Google" id="ProtNLM"/>
    </source>
</evidence>
<accession>A0ABV3YXZ5</accession>
<dbReference type="PROSITE" id="PS51257">
    <property type="entry name" value="PROKAR_LIPOPROTEIN"/>
    <property type="match status" value="1"/>
</dbReference>
<proteinExistence type="predicted"/>
<evidence type="ECO:0000313" key="2">
    <source>
        <dbReference type="Proteomes" id="UP001560296"/>
    </source>
</evidence>
<sequence length="134" mass="14501">MNKIVSTTLAALLSGCASYKVEVIEEAPSIRRAIAASDPITVKQENSYPEGFQCFEPMMFALTLGLIPTHCVNTYSVSSAAPTTDQQEAIVLGTFKITTMGGWAALIIAPLPKWRFGSPSEPELEIKQALSHEQ</sequence>
<evidence type="ECO:0000313" key="1">
    <source>
        <dbReference type="EMBL" id="MEX6503994.1"/>
    </source>
</evidence>
<organism evidence="1 2">
    <name type="scientific">Pseudomonas zhanjiangensis</name>
    <dbReference type="NCBI Taxonomy" id="3239015"/>
    <lineage>
        <taxon>Bacteria</taxon>
        <taxon>Pseudomonadati</taxon>
        <taxon>Pseudomonadota</taxon>
        <taxon>Gammaproteobacteria</taxon>
        <taxon>Pseudomonadales</taxon>
        <taxon>Pseudomonadaceae</taxon>
        <taxon>Pseudomonas</taxon>
    </lineage>
</organism>
<dbReference type="EMBL" id="JBFTEG010000018">
    <property type="protein sequence ID" value="MEX6503994.1"/>
    <property type="molecule type" value="Genomic_DNA"/>
</dbReference>
<reference evidence="1 2" key="1">
    <citation type="submission" date="2024-07" db="EMBL/GenBank/DDBJ databases">
        <authorList>
            <person name="Li M."/>
        </authorList>
    </citation>
    <scope>NUCLEOTIDE SEQUENCE [LARGE SCALE GENOMIC DNA]</scope>
    <source>
        <strain evidence="1 2">25A3E</strain>
    </source>
</reference>
<dbReference type="RefSeq" id="WP_369288934.1">
    <property type="nucleotide sequence ID" value="NZ_JBFTEG010000018.1"/>
</dbReference>
<keyword evidence="2" id="KW-1185">Reference proteome</keyword>